<proteinExistence type="predicted"/>
<sequence>MFLLMKLGSGYMQLETKLYEMQTQVENLTWENKELEERLDMSFRECREIETVFSEMEEELGKVLAKIDLLENELQDLKDEKLQLSELQGKGLWDYRGQYDKAYDKVDPGIPVGTNFGVPSWSSSSCNGSRLTLHDVLMHGDTWYNESNLKPTKQDLLGAEPVRAAPPYHFPSRVALEGFIEEETLRRQRCIALSRSVFSAILSLVVVMIIWEAEDPCMPLVGALFTVVGMSLSSVVQFFSTIKNKPASDAVALLSFNWFILGTLTSPTLPRVTRMLAPPILKFGSRVLGRLGFTS</sequence>
<feature type="coiled-coil region" evidence="1">
    <location>
        <begin position="18"/>
        <end position="90"/>
    </location>
</feature>
<evidence type="ECO:0000313" key="4">
    <source>
        <dbReference type="Proteomes" id="UP000652761"/>
    </source>
</evidence>
<accession>A0A843WHT3</accession>
<evidence type="ECO:0000313" key="3">
    <source>
        <dbReference type="EMBL" id="MQM02400.1"/>
    </source>
</evidence>
<comment type="caution">
    <text evidence="3">The sequence shown here is derived from an EMBL/GenBank/DDBJ whole genome shotgun (WGS) entry which is preliminary data.</text>
</comment>
<keyword evidence="4" id="KW-1185">Reference proteome</keyword>
<feature type="transmembrane region" description="Helical" evidence="2">
    <location>
        <begin position="217"/>
        <end position="239"/>
    </location>
</feature>
<dbReference type="PANTHER" id="PTHR36073">
    <property type="match status" value="1"/>
</dbReference>
<gene>
    <name evidence="3" type="ORF">Taro_035168</name>
</gene>
<organism evidence="3 4">
    <name type="scientific">Colocasia esculenta</name>
    <name type="common">Wild taro</name>
    <name type="synonym">Arum esculentum</name>
    <dbReference type="NCBI Taxonomy" id="4460"/>
    <lineage>
        <taxon>Eukaryota</taxon>
        <taxon>Viridiplantae</taxon>
        <taxon>Streptophyta</taxon>
        <taxon>Embryophyta</taxon>
        <taxon>Tracheophyta</taxon>
        <taxon>Spermatophyta</taxon>
        <taxon>Magnoliopsida</taxon>
        <taxon>Liliopsida</taxon>
        <taxon>Araceae</taxon>
        <taxon>Aroideae</taxon>
        <taxon>Colocasieae</taxon>
        <taxon>Colocasia</taxon>
    </lineage>
</organism>
<reference evidence="3" key="1">
    <citation type="submission" date="2017-07" db="EMBL/GenBank/DDBJ databases">
        <title>Taro Niue Genome Assembly and Annotation.</title>
        <authorList>
            <person name="Atibalentja N."/>
            <person name="Keating K."/>
            <person name="Fields C.J."/>
        </authorList>
    </citation>
    <scope>NUCLEOTIDE SEQUENCE</scope>
    <source>
        <strain evidence="3">Niue_2</strain>
        <tissue evidence="3">Leaf</tissue>
    </source>
</reference>
<protein>
    <submittedName>
        <fullName evidence="3">Uncharacterized protein</fullName>
    </submittedName>
</protein>
<keyword evidence="2" id="KW-0472">Membrane</keyword>
<keyword evidence="1" id="KW-0175">Coiled coil</keyword>
<feature type="transmembrane region" description="Helical" evidence="2">
    <location>
        <begin position="192"/>
        <end position="211"/>
    </location>
</feature>
<evidence type="ECO:0000256" key="1">
    <source>
        <dbReference type="SAM" id="Coils"/>
    </source>
</evidence>
<dbReference type="AlphaFoldDB" id="A0A843WHT3"/>
<keyword evidence="2" id="KW-0812">Transmembrane</keyword>
<name>A0A843WHT3_COLES</name>
<dbReference type="EMBL" id="NMUH01002850">
    <property type="protein sequence ID" value="MQM02400.1"/>
    <property type="molecule type" value="Genomic_DNA"/>
</dbReference>
<feature type="transmembrane region" description="Helical" evidence="2">
    <location>
        <begin position="251"/>
        <end position="269"/>
    </location>
</feature>
<evidence type="ECO:0000256" key="2">
    <source>
        <dbReference type="SAM" id="Phobius"/>
    </source>
</evidence>
<dbReference type="Proteomes" id="UP000652761">
    <property type="component" value="Unassembled WGS sequence"/>
</dbReference>
<keyword evidence="2" id="KW-1133">Transmembrane helix</keyword>
<dbReference type="OrthoDB" id="1937632at2759"/>
<dbReference type="PANTHER" id="PTHR36073:SF1">
    <property type="entry name" value="OS01G0962100 PROTEIN"/>
    <property type="match status" value="1"/>
</dbReference>